<dbReference type="WBParaSite" id="Pan_g15099.t1">
    <property type="protein sequence ID" value="Pan_g15099.t1"/>
    <property type="gene ID" value="Pan_g15099"/>
</dbReference>
<evidence type="ECO:0000256" key="1">
    <source>
        <dbReference type="SAM" id="SignalP"/>
    </source>
</evidence>
<accession>A0A7E4V1I5</accession>
<organism evidence="2 3">
    <name type="scientific">Panagrellus redivivus</name>
    <name type="common">Microworm</name>
    <dbReference type="NCBI Taxonomy" id="6233"/>
    <lineage>
        <taxon>Eukaryota</taxon>
        <taxon>Metazoa</taxon>
        <taxon>Ecdysozoa</taxon>
        <taxon>Nematoda</taxon>
        <taxon>Chromadorea</taxon>
        <taxon>Rhabditida</taxon>
        <taxon>Tylenchina</taxon>
        <taxon>Panagrolaimomorpha</taxon>
        <taxon>Panagrolaimoidea</taxon>
        <taxon>Panagrolaimidae</taxon>
        <taxon>Panagrellus</taxon>
    </lineage>
</organism>
<evidence type="ECO:0000313" key="3">
    <source>
        <dbReference type="WBParaSite" id="Pan_g15099.t1"/>
    </source>
</evidence>
<protein>
    <submittedName>
        <fullName evidence="3">Secreted protein</fullName>
    </submittedName>
</protein>
<name>A0A7E4V1I5_PANRE</name>
<dbReference type="AlphaFoldDB" id="A0A7E4V1I5"/>
<keyword evidence="1" id="KW-0732">Signal</keyword>
<reference evidence="2" key="1">
    <citation type="journal article" date="2013" name="Genetics">
        <title>The draft genome and transcriptome of Panagrellus redivivus are shaped by the harsh demands of a free-living lifestyle.</title>
        <authorList>
            <person name="Srinivasan J."/>
            <person name="Dillman A.R."/>
            <person name="Macchietto M.G."/>
            <person name="Heikkinen L."/>
            <person name="Lakso M."/>
            <person name="Fracchia K.M."/>
            <person name="Antoshechkin I."/>
            <person name="Mortazavi A."/>
            <person name="Wong G."/>
            <person name="Sternberg P.W."/>
        </authorList>
    </citation>
    <scope>NUCLEOTIDE SEQUENCE [LARGE SCALE GENOMIC DNA]</scope>
    <source>
        <strain evidence="2">MT8872</strain>
    </source>
</reference>
<reference evidence="3" key="2">
    <citation type="submission" date="2020-10" db="UniProtKB">
        <authorList>
            <consortium name="WormBaseParasite"/>
        </authorList>
    </citation>
    <scope>IDENTIFICATION</scope>
</reference>
<evidence type="ECO:0000313" key="2">
    <source>
        <dbReference type="Proteomes" id="UP000492821"/>
    </source>
</evidence>
<keyword evidence="2" id="KW-1185">Reference proteome</keyword>
<dbReference type="Proteomes" id="UP000492821">
    <property type="component" value="Unassembled WGS sequence"/>
</dbReference>
<proteinExistence type="predicted"/>
<feature type="chain" id="PRO_5028858283" evidence="1">
    <location>
        <begin position="25"/>
        <end position="204"/>
    </location>
</feature>
<feature type="signal peptide" evidence="1">
    <location>
        <begin position="1"/>
        <end position="24"/>
    </location>
</feature>
<sequence>MRYLSGLFLACLACQLALLPFADGLYTIARATVLGKVDNWITSWITTDQFTTILDYMEPKLQVNSTMDQVKSDLETIVLQTLTSSQMLQGVNIGTGFLFTYGGYSGAVNATLTAVMDDIAAFIGQMKAMKTKADAAGWDNEKIFTRAYKMVNIFLTYRCCNIIFCRLEKRIDQYDKTMWAYFNSKLGTIVHFSAMNYTAGNCYP</sequence>